<evidence type="ECO:0000256" key="2">
    <source>
        <dbReference type="SAM" id="Phobius"/>
    </source>
</evidence>
<evidence type="ECO:0000256" key="1">
    <source>
        <dbReference type="SAM" id="MobiDB-lite"/>
    </source>
</evidence>
<keyword evidence="2" id="KW-0812">Transmembrane</keyword>
<gene>
    <name evidence="3" type="ORF">POM88_039099</name>
</gene>
<organism evidence="3 4">
    <name type="scientific">Heracleum sosnowskyi</name>
    <dbReference type="NCBI Taxonomy" id="360622"/>
    <lineage>
        <taxon>Eukaryota</taxon>
        <taxon>Viridiplantae</taxon>
        <taxon>Streptophyta</taxon>
        <taxon>Embryophyta</taxon>
        <taxon>Tracheophyta</taxon>
        <taxon>Spermatophyta</taxon>
        <taxon>Magnoliopsida</taxon>
        <taxon>eudicotyledons</taxon>
        <taxon>Gunneridae</taxon>
        <taxon>Pentapetalae</taxon>
        <taxon>asterids</taxon>
        <taxon>campanulids</taxon>
        <taxon>Apiales</taxon>
        <taxon>Apiaceae</taxon>
        <taxon>Apioideae</taxon>
        <taxon>apioid superclade</taxon>
        <taxon>Tordylieae</taxon>
        <taxon>Tordyliinae</taxon>
        <taxon>Heracleum</taxon>
    </lineage>
</organism>
<protein>
    <submittedName>
        <fullName evidence="3">Uncharacterized protein</fullName>
    </submittedName>
</protein>
<feature type="region of interest" description="Disordered" evidence="1">
    <location>
        <begin position="1"/>
        <end position="22"/>
    </location>
</feature>
<proteinExistence type="predicted"/>
<feature type="compositionally biased region" description="Acidic residues" evidence="1">
    <location>
        <begin position="138"/>
        <end position="149"/>
    </location>
</feature>
<dbReference type="Proteomes" id="UP001237642">
    <property type="component" value="Unassembled WGS sequence"/>
</dbReference>
<dbReference type="AlphaFoldDB" id="A0AAD8HC48"/>
<feature type="transmembrane region" description="Helical" evidence="2">
    <location>
        <begin position="28"/>
        <end position="48"/>
    </location>
</feature>
<accession>A0AAD8HC48</accession>
<comment type="caution">
    <text evidence="3">The sequence shown here is derived from an EMBL/GenBank/DDBJ whole genome shotgun (WGS) entry which is preliminary data.</text>
</comment>
<keyword evidence="4" id="KW-1185">Reference proteome</keyword>
<evidence type="ECO:0000313" key="4">
    <source>
        <dbReference type="Proteomes" id="UP001237642"/>
    </source>
</evidence>
<reference evidence="3" key="2">
    <citation type="submission" date="2023-05" db="EMBL/GenBank/DDBJ databases">
        <authorList>
            <person name="Schelkunov M.I."/>
        </authorList>
    </citation>
    <scope>NUCLEOTIDE SEQUENCE</scope>
    <source>
        <strain evidence="3">Hsosn_3</strain>
        <tissue evidence="3">Leaf</tissue>
    </source>
</reference>
<dbReference type="EMBL" id="JAUIZM010000009">
    <property type="protein sequence ID" value="KAK1363538.1"/>
    <property type="molecule type" value="Genomic_DNA"/>
</dbReference>
<name>A0AAD8HC48_9APIA</name>
<feature type="region of interest" description="Disordered" evidence="1">
    <location>
        <begin position="125"/>
        <end position="150"/>
    </location>
</feature>
<keyword evidence="2" id="KW-0472">Membrane</keyword>
<reference evidence="3" key="1">
    <citation type="submission" date="2023-02" db="EMBL/GenBank/DDBJ databases">
        <title>Genome of toxic invasive species Heracleum sosnowskyi carries increased number of genes despite the absence of recent whole-genome duplications.</title>
        <authorList>
            <person name="Schelkunov M."/>
            <person name="Shtratnikova V."/>
            <person name="Makarenko M."/>
            <person name="Klepikova A."/>
            <person name="Omelchenko D."/>
            <person name="Novikova G."/>
            <person name="Obukhova E."/>
            <person name="Bogdanov V."/>
            <person name="Penin A."/>
            <person name="Logacheva M."/>
        </authorList>
    </citation>
    <scope>NUCLEOTIDE SEQUENCE</scope>
    <source>
        <strain evidence="3">Hsosn_3</strain>
        <tissue evidence="3">Leaf</tissue>
    </source>
</reference>
<keyword evidence="2" id="KW-1133">Transmembrane helix</keyword>
<sequence>MSDSTMTYSSTFAPPPTNNSDDGSKSTAFIVVGVIFFVGLMFIISKVFRNKFKDNLKSGTFEVDLESGLYGREGDTVHDYDRILSSSKFDANYFGKSKKPKFGADEGHIEFSSEGLIKFNLEDESSSEDSKGHMQFSSEDESSSEEEDCEGHREFRSIDKTIRNKQSKQVKYVKDTPKYNVLNRDIGSGYFTRDFQDEKTRQFTMNNLKRGLLEREEFYSS</sequence>
<evidence type="ECO:0000313" key="3">
    <source>
        <dbReference type="EMBL" id="KAK1363538.1"/>
    </source>
</evidence>